<evidence type="ECO:0000313" key="2">
    <source>
        <dbReference type="EMBL" id="WAA09026.1"/>
    </source>
</evidence>
<gene>
    <name evidence="2" type="ORF">OE104_10515</name>
</gene>
<name>A0A9E8LTQ8_9BACI</name>
<keyword evidence="1" id="KW-0472">Membrane</keyword>
<accession>A0A9E8LTQ8</accession>
<protein>
    <submittedName>
        <fullName evidence="2">Uncharacterized protein</fullName>
    </submittedName>
</protein>
<keyword evidence="1" id="KW-1133">Transmembrane helix</keyword>
<evidence type="ECO:0000313" key="3">
    <source>
        <dbReference type="Proteomes" id="UP001164718"/>
    </source>
</evidence>
<reference evidence="2" key="1">
    <citation type="submission" date="2022-09" db="EMBL/GenBank/DDBJ databases">
        <title>Complete Genomes of Fervidibacillus albus and Fervidibacillus halotolerans isolated from tidal flat sediments.</title>
        <authorList>
            <person name="Kwon K.K."/>
            <person name="Yang S.-H."/>
            <person name="Park M.J."/>
            <person name="Oh H.-M."/>
        </authorList>
    </citation>
    <scope>NUCLEOTIDE SEQUENCE</scope>
    <source>
        <strain evidence="2">MEBiC13591</strain>
    </source>
</reference>
<keyword evidence="3" id="KW-1185">Reference proteome</keyword>
<proteinExistence type="predicted"/>
<dbReference type="EMBL" id="CP106878">
    <property type="protein sequence ID" value="WAA09026.1"/>
    <property type="molecule type" value="Genomic_DNA"/>
</dbReference>
<dbReference type="RefSeq" id="WP_275416810.1">
    <property type="nucleotide sequence ID" value="NZ_CP106878.1"/>
</dbReference>
<evidence type="ECO:0000256" key="1">
    <source>
        <dbReference type="SAM" id="Phobius"/>
    </source>
</evidence>
<keyword evidence="1" id="KW-0812">Transmembrane</keyword>
<organism evidence="2 3">
    <name type="scientific">Fervidibacillus albus</name>
    <dbReference type="NCBI Taxonomy" id="2980026"/>
    <lineage>
        <taxon>Bacteria</taxon>
        <taxon>Bacillati</taxon>
        <taxon>Bacillota</taxon>
        <taxon>Bacilli</taxon>
        <taxon>Bacillales</taxon>
        <taxon>Bacillaceae</taxon>
        <taxon>Fervidibacillus</taxon>
    </lineage>
</organism>
<dbReference type="KEGG" id="faf:OE104_10515"/>
<sequence>MSTDAIYSRCMRYYGRPVRIRTRDGHIHHGIVSRVSRTHVYLRPLSPRGRDRFGYGYGFWGFGIGLGIGIALGAIIGIALLPWYWW</sequence>
<feature type="transmembrane region" description="Helical" evidence="1">
    <location>
        <begin position="57"/>
        <end position="85"/>
    </location>
</feature>
<dbReference type="AlphaFoldDB" id="A0A9E8LTQ8"/>
<dbReference type="Proteomes" id="UP001164718">
    <property type="component" value="Chromosome"/>
</dbReference>